<dbReference type="PANTHER" id="PTHR37292">
    <property type="entry name" value="VNG6097C"/>
    <property type="match status" value="1"/>
</dbReference>
<dbReference type="PANTHER" id="PTHR37292:SF2">
    <property type="entry name" value="DUF262 DOMAIN-CONTAINING PROTEIN"/>
    <property type="match status" value="1"/>
</dbReference>
<proteinExistence type="predicted"/>
<protein>
    <submittedName>
        <fullName evidence="2">DUF262 domain-containing protein</fullName>
    </submittedName>
</protein>
<dbReference type="Proteomes" id="UP001589589">
    <property type="component" value="Unassembled WGS sequence"/>
</dbReference>
<evidence type="ECO:0000259" key="1">
    <source>
        <dbReference type="Pfam" id="PF03235"/>
    </source>
</evidence>
<evidence type="ECO:0000313" key="2">
    <source>
        <dbReference type="EMBL" id="MFB9063433.1"/>
    </source>
</evidence>
<comment type="caution">
    <text evidence="2">The sequence shown here is derived from an EMBL/GenBank/DDBJ whole genome shotgun (WGS) entry which is preliminary data.</text>
</comment>
<feature type="domain" description="GmrSD restriction endonucleases N-terminal" evidence="1">
    <location>
        <begin position="13"/>
        <end position="218"/>
    </location>
</feature>
<sequence length="566" mass="65194">MAATLENIPVKYADLISEIETGQVKIPQFQRKFVWGIKASAKLLDSIMKGYPIGTFIYWRTNERLRSVRNLGNITLPEPNHGEYVNYVLDGQQRLTSLYAALKGVTIKEDDGKPCDYSEIYIDLLANPDEDIVTTEIEGKKATDIIKITELMKGSLMKLAAYPEEHHSKLEHYKEVLTGYTFSVINLKNAPIDVATEVFTRLNVGGKALTLFEIMVAKTYHIFPADKNIANSQDVTFDLSEKYEELSAELSASHYDTIPSSTILQVISILLEKDCTRKTILKLDKMQFIAIWSDAVECIKSSIDFFRSYGIAVGRILPYNALLVPFSYFFYKHKHNPTGDMKKRLEDFFWRTSLGFRYSSGVEGKLVQDIAKIDKIIAGELPKYEWAVNVNKEFVETNGWFSTGKSFIKAILCLYAKQKPKSFDNNLDVIIDNSWLKIASSKNYHHFFPKSWLQKNAKNWDGFFVNHIVNITIVDGFLNKNVIRAKSPSNYMKDFHKKNDELNETMKTHFIDVEKDGIWDNNYEAFYHNRLDRITKALSKFIIQQENNFDVLEVYEDTEELEEQES</sequence>
<dbReference type="InterPro" id="IPR004919">
    <property type="entry name" value="GmrSD_N"/>
</dbReference>
<name>A0ABV5FIR9_9FLAO</name>
<organism evidence="2 3">
    <name type="scientific">Flavobacterium branchiarum</name>
    <dbReference type="NCBI Taxonomy" id="1114870"/>
    <lineage>
        <taxon>Bacteria</taxon>
        <taxon>Pseudomonadati</taxon>
        <taxon>Bacteroidota</taxon>
        <taxon>Flavobacteriia</taxon>
        <taxon>Flavobacteriales</taxon>
        <taxon>Flavobacteriaceae</taxon>
        <taxon>Flavobacterium</taxon>
    </lineage>
</organism>
<evidence type="ECO:0000313" key="3">
    <source>
        <dbReference type="Proteomes" id="UP001589589"/>
    </source>
</evidence>
<dbReference type="Pfam" id="PF03235">
    <property type="entry name" value="GmrSD_N"/>
    <property type="match status" value="1"/>
</dbReference>
<dbReference type="EMBL" id="JBHMEX010000014">
    <property type="protein sequence ID" value="MFB9063433.1"/>
    <property type="molecule type" value="Genomic_DNA"/>
</dbReference>
<accession>A0ABV5FIR9</accession>
<dbReference type="RefSeq" id="WP_290267270.1">
    <property type="nucleotide sequence ID" value="NZ_JAUFQQ010000005.1"/>
</dbReference>
<reference evidence="2 3" key="1">
    <citation type="submission" date="2024-09" db="EMBL/GenBank/DDBJ databases">
        <authorList>
            <person name="Sun Q."/>
            <person name="Mori K."/>
        </authorList>
    </citation>
    <scope>NUCLEOTIDE SEQUENCE [LARGE SCALE GENOMIC DNA]</scope>
    <source>
        <strain evidence="2 3">CECT 7908</strain>
    </source>
</reference>
<gene>
    <name evidence="2" type="ORF">ACFFUQ_05310</name>
</gene>
<keyword evidence="3" id="KW-1185">Reference proteome</keyword>